<protein>
    <submittedName>
        <fullName evidence="3">SWIRM-domain-containing protein</fullName>
    </submittedName>
</protein>
<dbReference type="Pfam" id="PF04433">
    <property type="entry name" value="SWIRM"/>
    <property type="match status" value="1"/>
</dbReference>
<dbReference type="STRING" id="590646.G3BBH0"/>
<accession>G3BBH0</accession>
<feature type="compositionally biased region" description="Low complexity" evidence="1">
    <location>
        <begin position="153"/>
        <end position="164"/>
    </location>
</feature>
<dbReference type="GO" id="GO:0070210">
    <property type="term" value="C:Rpd3L-Expanded complex"/>
    <property type="evidence" value="ECO:0007669"/>
    <property type="project" value="TreeGrafter"/>
</dbReference>
<feature type="compositionally biased region" description="Polar residues" evidence="1">
    <location>
        <begin position="200"/>
        <end position="209"/>
    </location>
</feature>
<proteinExistence type="predicted"/>
<dbReference type="GO" id="GO:0003682">
    <property type="term" value="F:chromatin binding"/>
    <property type="evidence" value="ECO:0007669"/>
    <property type="project" value="TreeGrafter"/>
</dbReference>
<feature type="compositionally biased region" description="Basic and acidic residues" evidence="1">
    <location>
        <begin position="171"/>
        <end position="184"/>
    </location>
</feature>
<dbReference type="FunFam" id="1.10.10.10:FF:000087">
    <property type="entry name" value="Transcriptional adapter 2"/>
    <property type="match status" value="1"/>
</dbReference>
<dbReference type="OrthoDB" id="5598695at2759"/>
<dbReference type="PANTHER" id="PTHR12374">
    <property type="entry name" value="TRANSCRIPTIONAL ADAPTOR 2 ADA2 -RELATED"/>
    <property type="match status" value="1"/>
</dbReference>
<evidence type="ECO:0000313" key="4">
    <source>
        <dbReference type="Proteomes" id="UP000000707"/>
    </source>
</evidence>
<gene>
    <name evidence="3" type="ORF">CANTEDRAFT_115655</name>
</gene>
<evidence type="ECO:0000313" key="3">
    <source>
        <dbReference type="EMBL" id="EGV62190.1"/>
    </source>
</evidence>
<dbReference type="InterPro" id="IPR009057">
    <property type="entry name" value="Homeodomain-like_sf"/>
</dbReference>
<dbReference type="InterPro" id="IPR007526">
    <property type="entry name" value="SWIRM"/>
</dbReference>
<dbReference type="Gene3D" id="1.10.10.10">
    <property type="entry name" value="Winged helix-like DNA-binding domain superfamily/Winged helix DNA-binding domain"/>
    <property type="match status" value="1"/>
</dbReference>
<dbReference type="GO" id="GO:0006338">
    <property type="term" value="P:chromatin remodeling"/>
    <property type="evidence" value="ECO:0007669"/>
    <property type="project" value="TreeGrafter"/>
</dbReference>
<dbReference type="GO" id="GO:0003713">
    <property type="term" value="F:transcription coactivator activity"/>
    <property type="evidence" value="ECO:0007669"/>
    <property type="project" value="TreeGrafter"/>
</dbReference>
<dbReference type="PANTHER" id="PTHR12374:SF21">
    <property type="entry name" value="SWIRM DOMAIN-CONTAINING PROTEIN FUN19-RELATED"/>
    <property type="match status" value="1"/>
</dbReference>
<evidence type="ECO:0000259" key="2">
    <source>
        <dbReference type="PROSITE" id="PS50934"/>
    </source>
</evidence>
<dbReference type="EMBL" id="GL996527">
    <property type="protein sequence ID" value="EGV62190.1"/>
    <property type="molecule type" value="Genomic_DNA"/>
</dbReference>
<feature type="region of interest" description="Disordered" evidence="1">
    <location>
        <begin position="142"/>
        <end position="216"/>
    </location>
</feature>
<dbReference type="GO" id="GO:0006357">
    <property type="term" value="P:regulation of transcription by RNA polymerase II"/>
    <property type="evidence" value="ECO:0007669"/>
    <property type="project" value="TreeGrafter"/>
</dbReference>
<dbReference type="eggNOG" id="ENOG502R6VN">
    <property type="taxonomic scope" value="Eukaryota"/>
</dbReference>
<evidence type="ECO:0000256" key="1">
    <source>
        <dbReference type="SAM" id="MobiDB-lite"/>
    </source>
</evidence>
<dbReference type="InterPro" id="IPR036388">
    <property type="entry name" value="WH-like_DNA-bd_sf"/>
</dbReference>
<name>G3BBH0_CANTC</name>
<sequence length="327" mass="37333">MSTIYHPSAKSISSRLDEGCLTPQNPQLEAKSQRIAIATSSSSHNKPNQLDILSPPLSPYQRTDSVGPAPVAGDQALIRSYLPNKPFSLENYNNYDLKVNPWTNLNNDYRARQFAFLKKYSIIKKKETDRYLREKAGAKKRKYNTNGFMGHLSDSNSNSDNGSNKVRTRRIIKESNNELTDKLPTRSSSPASSPKKRKPNIQQQQQSFIDENIPDYSPELSTLPNNAKCMKIDWKGQPMDLSGDPNTHKLHPAEVTLASVLRLPCNVYLDSKRRLFYEKVNRLRAGMQFRRTDAQKACRIDVNKASRLFAAFEKVGWLDDHHFDRYL</sequence>
<dbReference type="GeneID" id="18247953"/>
<keyword evidence="4" id="KW-1185">Reference proteome</keyword>
<organism evidence="4">
    <name type="scientific">Candida tenuis (strain ATCC 10573 / BCRC 21748 / CBS 615 / JCM 9827 / NBRC 10315 / NRRL Y-1498 / VKM Y-70)</name>
    <name type="common">Yeast</name>
    <name type="synonym">Yamadazyma tenuis</name>
    <dbReference type="NCBI Taxonomy" id="590646"/>
    <lineage>
        <taxon>Eukaryota</taxon>
        <taxon>Fungi</taxon>
        <taxon>Dikarya</taxon>
        <taxon>Ascomycota</taxon>
        <taxon>Saccharomycotina</taxon>
        <taxon>Pichiomycetes</taxon>
        <taxon>Debaryomycetaceae</taxon>
        <taxon>Yamadazyma</taxon>
    </lineage>
</organism>
<dbReference type="Proteomes" id="UP000000707">
    <property type="component" value="Unassembled WGS sequence"/>
</dbReference>
<dbReference type="SUPFAM" id="SSF46689">
    <property type="entry name" value="Homeodomain-like"/>
    <property type="match status" value="1"/>
</dbReference>
<dbReference type="KEGG" id="cten:18247953"/>
<dbReference type="AlphaFoldDB" id="G3BBH0"/>
<feature type="domain" description="SWIRM" evidence="2">
    <location>
        <begin position="230"/>
        <end position="327"/>
    </location>
</feature>
<dbReference type="PROSITE" id="PS50934">
    <property type="entry name" value="SWIRM"/>
    <property type="match status" value="1"/>
</dbReference>
<dbReference type="HOGENOM" id="CLU_042442_0_1_1"/>
<dbReference type="RefSeq" id="XP_006688360.1">
    <property type="nucleotide sequence ID" value="XM_006688297.1"/>
</dbReference>
<reference evidence="3 4" key="1">
    <citation type="journal article" date="2011" name="Proc. Natl. Acad. Sci. U.S.A.">
        <title>Comparative genomics of xylose-fermenting fungi for enhanced biofuel production.</title>
        <authorList>
            <person name="Wohlbach D.J."/>
            <person name="Kuo A."/>
            <person name="Sato T.K."/>
            <person name="Potts K.M."/>
            <person name="Salamov A.A."/>
            <person name="LaButti K.M."/>
            <person name="Sun H."/>
            <person name="Clum A."/>
            <person name="Pangilinan J.L."/>
            <person name="Lindquist E.A."/>
            <person name="Lucas S."/>
            <person name="Lapidus A."/>
            <person name="Jin M."/>
            <person name="Gunawan C."/>
            <person name="Balan V."/>
            <person name="Dale B.E."/>
            <person name="Jeffries T.W."/>
            <person name="Zinkel R."/>
            <person name="Barry K.W."/>
            <person name="Grigoriev I.V."/>
            <person name="Gasch A.P."/>
        </authorList>
    </citation>
    <scope>NUCLEOTIDE SEQUENCE [LARGE SCALE GENOMIC DNA]</scope>
    <source>
        <strain evidence="4">ATCC 10573 / BCRC 21748 / CBS 615 / JCM 9827 / NBRC 10315 / NRRL Y-1498 / VKM Y-70</strain>
    </source>
</reference>